<keyword evidence="2" id="KW-0812">Transmembrane</keyword>
<dbReference type="STRING" id="1293045.H663_18560"/>
<comment type="caution">
    <text evidence="3">The sequence shown here is derived from an EMBL/GenBank/DDBJ whole genome shotgun (WGS) entry which is preliminary data.</text>
</comment>
<gene>
    <name evidence="3" type="ORF">H663_001910</name>
</gene>
<dbReference type="Proteomes" id="UP000037507">
    <property type="component" value="Unassembled WGS sequence"/>
</dbReference>
<dbReference type="AlphaFoldDB" id="A0A2T7UHR7"/>
<evidence type="ECO:0000313" key="3">
    <source>
        <dbReference type="EMBL" id="PVE44230.1"/>
    </source>
</evidence>
<sequence length="206" mass="21569">MAQQNLIGAVVASVAVHVVLLCLLLLGSRHRPQADVAPAVLVVKLWMPAPLLKPPSPVIPITSAEPATAHKSYERSAVRQPHVSVANLPSDVATPADTQNREPIDLPPASAQTNFHADRPLDLSPQAIIQAKRHNANPSLAQAVREQLGIKPVNADVKLGQYIASGAVPDCLHNAPDGEVKSSQGGLGGLLALPFVAYAAMTGKCK</sequence>
<evidence type="ECO:0000256" key="1">
    <source>
        <dbReference type="SAM" id="MobiDB-lite"/>
    </source>
</evidence>
<organism evidence="3 4">
    <name type="scientific">Limnohabitans planktonicus II-D5</name>
    <dbReference type="NCBI Taxonomy" id="1293045"/>
    <lineage>
        <taxon>Bacteria</taxon>
        <taxon>Pseudomonadati</taxon>
        <taxon>Pseudomonadota</taxon>
        <taxon>Betaproteobacteria</taxon>
        <taxon>Burkholderiales</taxon>
        <taxon>Comamonadaceae</taxon>
        <taxon>Limnohabitans</taxon>
    </lineage>
</organism>
<keyword evidence="4" id="KW-1185">Reference proteome</keyword>
<accession>A0A2T7UHR7</accession>
<keyword evidence="2" id="KW-0472">Membrane</keyword>
<protein>
    <submittedName>
        <fullName evidence="3">Uncharacterized protein</fullName>
    </submittedName>
</protein>
<dbReference type="RefSeq" id="WP_116695788.1">
    <property type="nucleotide sequence ID" value="NZ_LFYT02000002.1"/>
</dbReference>
<keyword evidence="2" id="KW-1133">Transmembrane helix</keyword>
<proteinExistence type="predicted"/>
<feature type="transmembrane region" description="Helical" evidence="2">
    <location>
        <begin position="6"/>
        <end position="26"/>
    </location>
</feature>
<evidence type="ECO:0000256" key="2">
    <source>
        <dbReference type="SAM" id="Phobius"/>
    </source>
</evidence>
<dbReference type="EMBL" id="LFYT02000002">
    <property type="protein sequence ID" value="PVE44230.1"/>
    <property type="molecule type" value="Genomic_DNA"/>
</dbReference>
<evidence type="ECO:0000313" key="4">
    <source>
        <dbReference type="Proteomes" id="UP000037507"/>
    </source>
</evidence>
<name>A0A2T7UHR7_9BURK</name>
<feature type="region of interest" description="Disordered" evidence="1">
    <location>
        <begin position="92"/>
        <end position="116"/>
    </location>
</feature>
<reference evidence="3" key="1">
    <citation type="submission" date="2017-04" db="EMBL/GenBank/DDBJ databases">
        <title>Unexpected and diverse lifestyles within the genus Limnohabitans.</title>
        <authorList>
            <person name="Kasalicky V."/>
            <person name="Mehrshad M."/>
            <person name="Andrei S.-A."/>
            <person name="Salcher M."/>
            <person name="Kratochvilova H."/>
            <person name="Simek K."/>
            <person name="Ghai R."/>
        </authorList>
    </citation>
    <scope>NUCLEOTIDE SEQUENCE [LARGE SCALE GENOMIC DNA]</scope>
    <source>
        <strain evidence="3">II-D5</strain>
    </source>
</reference>